<gene>
    <name evidence="1" type="ORF">OL231_11715</name>
</gene>
<evidence type="ECO:0000313" key="1">
    <source>
        <dbReference type="EMBL" id="UZD40819.1"/>
    </source>
</evidence>
<dbReference type="Proteomes" id="UP001163262">
    <property type="component" value="Chromosome"/>
</dbReference>
<dbReference type="GO" id="GO:0008237">
    <property type="term" value="F:metallopeptidase activity"/>
    <property type="evidence" value="ECO:0007669"/>
    <property type="project" value="InterPro"/>
</dbReference>
<dbReference type="Gene3D" id="3.40.390.10">
    <property type="entry name" value="Collagenase (Catalytic Domain)"/>
    <property type="match status" value="1"/>
</dbReference>
<dbReference type="EMBL" id="CP110230">
    <property type="protein sequence ID" value="UZD40819.1"/>
    <property type="molecule type" value="Genomic_DNA"/>
</dbReference>
<dbReference type="RefSeq" id="WP_264860380.1">
    <property type="nucleotide sequence ID" value="NZ_CP110230.1"/>
</dbReference>
<dbReference type="AlphaFoldDB" id="A0AA46WB15"/>
<dbReference type="SUPFAM" id="SSF55486">
    <property type="entry name" value="Metalloproteases ('zincins'), catalytic domain"/>
    <property type="match status" value="1"/>
</dbReference>
<organism evidence="1 2">
    <name type="scientific">Capnocytophaga ochracea</name>
    <dbReference type="NCBI Taxonomy" id="1018"/>
    <lineage>
        <taxon>Bacteria</taxon>
        <taxon>Pseudomonadati</taxon>
        <taxon>Bacteroidota</taxon>
        <taxon>Flavobacteriia</taxon>
        <taxon>Flavobacteriales</taxon>
        <taxon>Flavobacteriaceae</taxon>
        <taxon>Capnocytophaga</taxon>
    </lineage>
</organism>
<sequence>MKIPHELMHALGLEHTFEEKEHPNKEHIFRKGSTENYMDYDNTKKTTFKWQWDR</sequence>
<dbReference type="InterPro" id="IPR024079">
    <property type="entry name" value="MetalloPept_cat_dom_sf"/>
</dbReference>
<protein>
    <submittedName>
        <fullName evidence="1">Metallopeptidase</fullName>
    </submittedName>
</protein>
<name>A0AA46WB15_CAPOC</name>
<proteinExistence type="predicted"/>
<reference evidence="1" key="1">
    <citation type="submission" date="2022-10" db="EMBL/GenBank/DDBJ databases">
        <title>Complete genome sequence of Capnocytophaga ochracea KCOM 2812 isolated from actinomycosis lesion.</title>
        <authorList>
            <person name="Kook J.-K."/>
            <person name="Park S.-N."/>
            <person name="Lim Y.K."/>
        </authorList>
    </citation>
    <scope>NUCLEOTIDE SEQUENCE</scope>
    <source>
        <strain evidence="1">KCOM 28121</strain>
    </source>
</reference>
<evidence type="ECO:0000313" key="2">
    <source>
        <dbReference type="Proteomes" id="UP001163262"/>
    </source>
</evidence>
<accession>A0AA46WB15</accession>